<dbReference type="Gene3D" id="2.60.40.650">
    <property type="match status" value="1"/>
</dbReference>
<dbReference type="GO" id="GO:0006790">
    <property type="term" value="P:sulfur compound metabolic process"/>
    <property type="evidence" value="ECO:0007669"/>
    <property type="project" value="TreeGrafter"/>
</dbReference>
<comment type="caution">
    <text evidence="7">The sequence shown here is derived from an EMBL/GenBank/DDBJ whole genome shotgun (WGS) entry which is preliminary data.</text>
</comment>
<dbReference type="InterPro" id="IPR000572">
    <property type="entry name" value="OxRdtase_Mopterin-bd_dom"/>
</dbReference>
<keyword evidence="2" id="KW-0500">Molybdenum</keyword>
<evidence type="ECO:0000256" key="2">
    <source>
        <dbReference type="ARBA" id="ARBA00022505"/>
    </source>
</evidence>
<feature type="domain" description="Moybdenum cofactor oxidoreductase dimerisation" evidence="6">
    <location>
        <begin position="242"/>
        <end position="354"/>
    </location>
</feature>
<dbReference type="InterPro" id="IPR036374">
    <property type="entry name" value="OxRdtase_Mopterin-bd_sf"/>
</dbReference>
<comment type="cofactor">
    <cofactor evidence="1">
        <name>Mo-molybdopterin</name>
        <dbReference type="ChEBI" id="CHEBI:71302"/>
    </cofactor>
</comment>
<dbReference type="Proteomes" id="UP000553059">
    <property type="component" value="Unassembled WGS sequence"/>
</dbReference>
<evidence type="ECO:0000256" key="3">
    <source>
        <dbReference type="ARBA" id="ARBA00022723"/>
    </source>
</evidence>
<dbReference type="PRINTS" id="PR00407">
    <property type="entry name" value="EUMOPTERIN"/>
</dbReference>
<dbReference type="SUPFAM" id="SSF81296">
    <property type="entry name" value="E set domains"/>
    <property type="match status" value="1"/>
</dbReference>
<dbReference type="InterPro" id="IPR008335">
    <property type="entry name" value="Mopterin_OxRdtase_euk"/>
</dbReference>
<reference evidence="7 8" key="1">
    <citation type="journal article" date="2020" name="Biotechnol. Biofuels">
        <title>New insights from the biogas microbiome by comprehensive genome-resolved metagenomics of nearly 1600 species originating from multiple anaerobic digesters.</title>
        <authorList>
            <person name="Campanaro S."/>
            <person name="Treu L."/>
            <person name="Rodriguez-R L.M."/>
            <person name="Kovalovszki A."/>
            <person name="Ziels R.M."/>
            <person name="Maus I."/>
            <person name="Zhu X."/>
            <person name="Kougias P.G."/>
            <person name="Basile A."/>
            <person name="Luo G."/>
            <person name="Schluter A."/>
            <person name="Konstantinidis K.T."/>
            <person name="Angelidaki I."/>
        </authorList>
    </citation>
    <scope>NUCLEOTIDE SEQUENCE [LARGE SCALE GENOMIC DNA]</scope>
    <source>
        <strain evidence="7">AS05jafATM_4</strain>
    </source>
</reference>
<keyword evidence="3" id="KW-0479">Metal-binding</keyword>
<dbReference type="GO" id="GO:0043546">
    <property type="term" value="F:molybdopterin cofactor binding"/>
    <property type="evidence" value="ECO:0007669"/>
    <property type="project" value="TreeGrafter"/>
</dbReference>
<evidence type="ECO:0000259" key="6">
    <source>
        <dbReference type="Pfam" id="PF03404"/>
    </source>
</evidence>
<dbReference type="SUPFAM" id="SSF56524">
    <property type="entry name" value="Oxidoreductase molybdopterin-binding domain"/>
    <property type="match status" value="1"/>
</dbReference>
<dbReference type="GO" id="GO:0008482">
    <property type="term" value="F:sulfite oxidase activity"/>
    <property type="evidence" value="ECO:0007669"/>
    <property type="project" value="TreeGrafter"/>
</dbReference>
<dbReference type="Pfam" id="PF03404">
    <property type="entry name" value="Mo-co_dimer"/>
    <property type="match status" value="1"/>
</dbReference>
<evidence type="ECO:0000256" key="1">
    <source>
        <dbReference type="ARBA" id="ARBA00001924"/>
    </source>
</evidence>
<keyword evidence="4" id="KW-0560">Oxidoreductase</keyword>
<evidence type="ECO:0000256" key="4">
    <source>
        <dbReference type="ARBA" id="ARBA00023002"/>
    </source>
</evidence>
<protein>
    <submittedName>
        <fullName evidence="7">Sulfite oxidase</fullName>
    </submittedName>
</protein>
<dbReference type="InterPro" id="IPR014756">
    <property type="entry name" value="Ig_E-set"/>
</dbReference>
<dbReference type="GO" id="GO:0030151">
    <property type="term" value="F:molybdenum ion binding"/>
    <property type="evidence" value="ECO:0007669"/>
    <property type="project" value="InterPro"/>
</dbReference>
<dbReference type="InterPro" id="IPR005066">
    <property type="entry name" value="MoCF_OxRdtse_dimer"/>
</dbReference>
<dbReference type="PANTHER" id="PTHR19372">
    <property type="entry name" value="SULFITE REDUCTASE"/>
    <property type="match status" value="1"/>
</dbReference>
<dbReference type="Gene3D" id="3.90.420.10">
    <property type="entry name" value="Oxidoreductase, molybdopterin-binding domain"/>
    <property type="match status" value="1"/>
</dbReference>
<proteinExistence type="predicted"/>
<accession>A0A7C6Z4U6</accession>
<feature type="domain" description="Oxidoreductase molybdopterin-binding" evidence="5">
    <location>
        <begin position="48"/>
        <end position="220"/>
    </location>
</feature>
<organism evidence="7 8">
    <name type="scientific">Desulfitobacterium dehalogenans</name>
    <dbReference type="NCBI Taxonomy" id="36854"/>
    <lineage>
        <taxon>Bacteria</taxon>
        <taxon>Bacillati</taxon>
        <taxon>Bacillota</taxon>
        <taxon>Clostridia</taxon>
        <taxon>Eubacteriales</taxon>
        <taxon>Desulfitobacteriaceae</taxon>
        <taxon>Desulfitobacterium</taxon>
    </lineage>
</organism>
<evidence type="ECO:0000313" key="7">
    <source>
        <dbReference type="EMBL" id="HHY27229.1"/>
    </source>
</evidence>
<dbReference type="PANTHER" id="PTHR19372:SF7">
    <property type="entry name" value="SULFITE OXIDASE, MITOCHONDRIAL"/>
    <property type="match status" value="1"/>
</dbReference>
<evidence type="ECO:0000313" key="8">
    <source>
        <dbReference type="Proteomes" id="UP000553059"/>
    </source>
</evidence>
<dbReference type="Pfam" id="PF00174">
    <property type="entry name" value="Oxidored_molyb"/>
    <property type="match status" value="1"/>
</dbReference>
<dbReference type="GO" id="GO:0020037">
    <property type="term" value="F:heme binding"/>
    <property type="evidence" value="ECO:0007669"/>
    <property type="project" value="TreeGrafter"/>
</dbReference>
<evidence type="ECO:0000259" key="5">
    <source>
        <dbReference type="Pfam" id="PF00174"/>
    </source>
</evidence>
<dbReference type="AlphaFoldDB" id="A0A7C6Z4U6"/>
<dbReference type="CDD" id="cd02110">
    <property type="entry name" value="SO_family_Moco_dimer"/>
    <property type="match status" value="1"/>
</dbReference>
<sequence>MPNLSVTAPNEGKAGLIPAKTEPENLECPLGLVTTWLVPNELFYIRNHFPYPQIDMATWSLSIGGQCQRLVAFHYDELLKMPRVTKNVTFECAGNKRSFLTPPAAGEQYGIGAVGNAKWTGVPLSYVLDLAQIDAGVQEIIFTGSDSGQRPDMPGEFNYQRSLPFQKELLAECLLAYEMNDKPLPFKHGAPVRLIVPGWYGMANVKWLTGITASVTPFKGPFQAVDYLYLQREDDYQQAVPVTEMKVNSVITWPSKGEVLKPGTYVLRGLAWTGKGMITKVSVSTDDGMSWTDAILASPEHQQFTWTFWEYTWTISSPGHYSLMVKAEDSLGNQQPRVSAWNVKGYGNNMMHQVPAFVPGTPMVH</sequence>
<gene>
    <name evidence="7" type="ORF">GX523_10915</name>
</gene>
<dbReference type="EMBL" id="DUTF01000245">
    <property type="protein sequence ID" value="HHY27229.1"/>
    <property type="molecule type" value="Genomic_DNA"/>
</dbReference>
<name>A0A7C6Z4U6_9FIRM</name>